<dbReference type="EMBL" id="PDUG01000004">
    <property type="protein sequence ID" value="PIC35781.1"/>
    <property type="molecule type" value="Genomic_DNA"/>
</dbReference>
<feature type="transmembrane region" description="Helical" evidence="1">
    <location>
        <begin position="62"/>
        <end position="84"/>
    </location>
</feature>
<keyword evidence="1" id="KW-0812">Transmembrane</keyword>
<evidence type="ECO:0000256" key="1">
    <source>
        <dbReference type="SAM" id="Phobius"/>
    </source>
</evidence>
<feature type="transmembrane region" description="Helical" evidence="1">
    <location>
        <begin position="96"/>
        <end position="117"/>
    </location>
</feature>
<sequence>MVSPRVTRKFFIAMKIKNTLENYGIDNAILALALLGVICFDTFIAWRENLFLATSEDDQYSILIFFFGTVGYFMMSAVIGDFVYDRPHNRPAWGIFDGLMISTIHLILLLCYIVYWFTLPTDVWNPCYYYMPDFYWLTFRLFPAFILSQTILTGFVAFVIHRKRHHKYSTVGRYGV</sequence>
<comment type="caution">
    <text evidence="2">The sequence shown here is derived from an EMBL/GenBank/DDBJ whole genome shotgun (WGS) entry which is preliminary data.</text>
</comment>
<organism evidence="2 3">
    <name type="scientific">Caenorhabditis nigoni</name>
    <dbReference type="NCBI Taxonomy" id="1611254"/>
    <lineage>
        <taxon>Eukaryota</taxon>
        <taxon>Metazoa</taxon>
        <taxon>Ecdysozoa</taxon>
        <taxon>Nematoda</taxon>
        <taxon>Chromadorea</taxon>
        <taxon>Rhabditida</taxon>
        <taxon>Rhabditina</taxon>
        <taxon>Rhabditomorpha</taxon>
        <taxon>Rhabditoidea</taxon>
        <taxon>Rhabditidae</taxon>
        <taxon>Peloderinae</taxon>
        <taxon>Caenorhabditis</taxon>
    </lineage>
</organism>
<proteinExistence type="predicted"/>
<gene>
    <name evidence="2" type="primary">Cnig_chr_IV.g15029</name>
    <name evidence="2" type="ORF">B9Z55_015029</name>
</gene>
<dbReference type="OrthoDB" id="5772503at2759"/>
<keyword evidence="1" id="KW-1133">Transmembrane helix</keyword>
<protein>
    <submittedName>
        <fullName evidence="2">Uncharacterized protein</fullName>
    </submittedName>
</protein>
<feature type="transmembrane region" description="Helical" evidence="1">
    <location>
        <begin position="137"/>
        <end position="160"/>
    </location>
</feature>
<reference evidence="3" key="1">
    <citation type="submission" date="2017-10" db="EMBL/GenBank/DDBJ databases">
        <title>Rapid genome shrinkage in a self-fertile nematode reveals novel sperm competition proteins.</title>
        <authorList>
            <person name="Yin D."/>
            <person name="Schwarz E.M."/>
            <person name="Thomas C.G."/>
            <person name="Felde R.L."/>
            <person name="Korf I.F."/>
            <person name="Cutter A.D."/>
            <person name="Schartner C.M."/>
            <person name="Ralston E.J."/>
            <person name="Meyer B.J."/>
            <person name="Haag E.S."/>
        </authorList>
    </citation>
    <scope>NUCLEOTIDE SEQUENCE [LARGE SCALE GENOMIC DNA]</scope>
    <source>
        <strain evidence="3">JU1422</strain>
    </source>
</reference>
<feature type="transmembrane region" description="Helical" evidence="1">
    <location>
        <begin position="24"/>
        <end position="46"/>
    </location>
</feature>
<evidence type="ECO:0000313" key="2">
    <source>
        <dbReference type="EMBL" id="PIC35781.1"/>
    </source>
</evidence>
<name>A0A2G5U8U5_9PELO</name>
<accession>A0A2G5U8U5</accession>
<keyword evidence="1" id="KW-0472">Membrane</keyword>
<dbReference type="AlphaFoldDB" id="A0A2G5U8U5"/>
<dbReference type="Proteomes" id="UP000230233">
    <property type="component" value="Chromosome IV"/>
</dbReference>
<evidence type="ECO:0000313" key="3">
    <source>
        <dbReference type="Proteomes" id="UP000230233"/>
    </source>
</evidence>
<keyword evidence="3" id="KW-1185">Reference proteome</keyword>